<proteinExistence type="predicted"/>
<name>A0A2P2QBD0_RHIMU</name>
<accession>A0A2P2QBD0</accession>
<dbReference type="AlphaFoldDB" id="A0A2P2QBD0"/>
<dbReference type="EMBL" id="GGEC01083745">
    <property type="protein sequence ID" value="MBX64229.1"/>
    <property type="molecule type" value="Transcribed_RNA"/>
</dbReference>
<evidence type="ECO:0000313" key="2">
    <source>
        <dbReference type="EMBL" id="MBX64229.1"/>
    </source>
</evidence>
<evidence type="ECO:0000256" key="1">
    <source>
        <dbReference type="SAM" id="MobiDB-lite"/>
    </source>
</evidence>
<reference evidence="2" key="1">
    <citation type="submission" date="2018-02" db="EMBL/GenBank/DDBJ databases">
        <title>Rhizophora mucronata_Transcriptome.</title>
        <authorList>
            <person name="Meera S.P."/>
            <person name="Sreeshan A."/>
            <person name="Augustine A."/>
        </authorList>
    </citation>
    <scope>NUCLEOTIDE SEQUENCE</scope>
    <source>
        <tissue evidence="2">Leaf</tissue>
    </source>
</reference>
<protein>
    <submittedName>
        <fullName evidence="2">Uncharacterized protein</fullName>
    </submittedName>
</protein>
<feature type="region of interest" description="Disordered" evidence="1">
    <location>
        <begin position="1"/>
        <end position="22"/>
    </location>
</feature>
<sequence>MQIGQSKSSPSCSTATTFPSNSGLFETSSILFEGSSDLKSQGHKAKSLHIWRSRTIIQSTVE</sequence>
<organism evidence="2">
    <name type="scientific">Rhizophora mucronata</name>
    <name type="common">Asiatic mangrove</name>
    <dbReference type="NCBI Taxonomy" id="61149"/>
    <lineage>
        <taxon>Eukaryota</taxon>
        <taxon>Viridiplantae</taxon>
        <taxon>Streptophyta</taxon>
        <taxon>Embryophyta</taxon>
        <taxon>Tracheophyta</taxon>
        <taxon>Spermatophyta</taxon>
        <taxon>Magnoliopsida</taxon>
        <taxon>eudicotyledons</taxon>
        <taxon>Gunneridae</taxon>
        <taxon>Pentapetalae</taxon>
        <taxon>rosids</taxon>
        <taxon>fabids</taxon>
        <taxon>Malpighiales</taxon>
        <taxon>Rhizophoraceae</taxon>
        <taxon>Rhizophora</taxon>
    </lineage>
</organism>